<protein>
    <recommendedName>
        <fullName evidence="4">RRM domain-containing protein</fullName>
    </recommendedName>
</protein>
<dbReference type="SUPFAM" id="SSF54928">
    <property type="entry name" value="RNA-binding domain, RBD"/>
    <property type="match status" value="2"/>
</dbReference>
<feature type="region of interest" description="Disordered" evidence="3">
    <location>
        <begin position="1"/>
        <end position="33"/>
    </location>
</feature>
<dbReference type="SMART" id="SM00360">
    <property type="entry name" value="RRM"/>
    <property type="match status" value="2"/>
</dbReference>
<dbReference type="EMBL" id="JABCRI010000006">
    <property type="protein sequence ID" value="KAF8404531.1"/>
    <property type="molecule type" value="Genomic_DNA"/>
</dbReference>
<evidence type="ECO:0000256" key="2">
    <source>
        <dbReference type="PROSITE-ProRule" id="PRU00176"/>
    </source>
</evidence>
<feature type="compositionally biased region" description="Acidic residues" evidence="3">
    <location>
        <begin position="19"/>
        <end position="33"/>
    </location>
</feature>
<reference evidence="5 6" key="1">
    <citation type="submission" date="2020-04" db="EMBL/GenBank/DDBJ databases">
        <title>Plant Genome Project.</title>
        <authorList>
            <person name="Zhang R.-G."/>
        </authorList>
    </citation>
    <scope>NUCLEOTIDE SEQUENCE [LARGE SCALE GENOMIC DNA]</scope>
    <source>
        <strain evidence="5">YNK0</strain>
        <tissue evidence="5">Leaf</tissue>
    </source>
</reference>
<feature type="compositionally biased region" description="Polar residues" evidence="3">
    <location>
        <begin position="158"/>
        <end position="167"/>
    </location>
</feature>
<dbReference type="PANTHER" id="PTHR48024">
    <property type="entry name" value="GEO13361P1-RELATED"/>
    <property type="match status" value="1"/>
</dbReference>
<dbReference type="Proteomes" id="UP000655225">
    <property type="component" value="Unassembled WGS sequence"/>
</dbReference>
<dbReference type="InterPro" id="IPR012677">
    <property type="entry name" value="Nucleotide-bd_a/b_plait_sf"/>
</dbReference>
<evidence type="ECO:0000259" key="4">
    <source>
        <dbReference type="PROSITE" id="PS50102"/>
    </source>
</evidence>
<evidence type="ECO:0000313" key="5">
    <source>
        <dbReference type="EMBL" id="KAF8404531.1"/>
    </source>
</evidence>
<feature type="domain" description="RRM" evidence="4">
    <location>
        <begin position="189"/>
        <end position="277"/>
    </location>
</feature>
<dbReference type="PANTHER" id="PTHR48024:SF9">
    <property type="entry name" value="UBP1-ASSOCIATED PROTEINS 1A-RELATED"/>
    <property type="match status" value="1"/>
</dbReference>
<accession>A0A834ZDC6</accession>
<dbReference type="Pfam" id="PF00076">
    <property type="entry name" value="RRM_1"/>
    <property type="match status" value="2"/>
</dbReference>
<dbReference type="Gene3D" id="3.30.70.330">
    <property type="match status" value="2"/>
</dbReference>
<evidence type="ECO:0000256" key="3">
    <source>
        <dbReference type="SAM" id="MobiDB-lite"/>
    </source>
</evidence>
<keyword evidence="1 2" id="KW-0694">RNA-binding</keyword>
<gene>
    <name evidence="5" type="ORF">HHK36_009417</name>
</gene>
<keyword evidence="6" id="KW-1185">Reference proteome</keyword>
<sequence>MAKKRKVDEELDSLTTEPEVNDTEEVDDDEEEEDLTKLLEPFNKEQLIDLLRSAASNNPKVIEEIHRVADQDPAHRKIFVHGLGWETTSEKLRDFFSQYGELEDCNVVVDKVTGKSKGYGFLLFKHRRCAQKALKEPQKKIESRMTACQLATIGPVSTAHSNSGTHMQQQQQQQPMHSNYPQSQDNLPRKIYVGNVHPETPADKLLVLFSKYGEIEEGPLGFDKLTGKSKGFALFIYKTVEGARKALEEPNKSFDGHQLYCQKATDSHKMKGSVSASVPGNAPGGGGFNAPGGGFNVPGGGFGAPGGASFNAQNDAMAHQASAASAALLGQGLLAGALPFGQGVPPNQAALALLAAAGQNPAAFGVNPALIASLNPALAAMMNAGPPPGASSTMPQTMPGYAMGNPGYQNPQAHQANNSYNQSGPMGQVPGPRPHSAVGPMGGYGTR</sequence>
<evidence type="ECO:0000313" key="6">
    <source>
        <dbReference type="Proteomes" id="UP000655225"/>
    </source>
</evidence>
<proteinExistence type="predicted"/>
<dbReference type="PROSITE" id="PS50102">
    <property type="entry name" value="RRM"/>
    <property type="match status" value="2"/>
</dbReference>
<feature type="domain" description="RRM" evidence="4">
    <location>
        <begin position="76"/>
        <end position="183"/>
    </location>
</feature>
<dbReference type="OMA" id="VGNVHSE"/>
<dbReference type="GO" id="GO:0005634">
    <property type="term" value="C:nucleus"/>
    <property type="evidence" value="ECO:0007669"/>
    <property type="project" value="TreeGrafter"/>
</dbReference>
<organism evidence="5 6">
    <name type="scientific">Tetracentron sinense</name>
    <name type="common">Spur-leaf</name>
    <dbReference type="NCBI Taxonomy" id="13715"/>
    <lineage>
        <taxon>Eukaryota</taxon>
        <taxon>Viridiplantae</taxon>
        <taxon>Streptophyta</taxon>
        <taxon>Embryophyta</taxon>
        <taxon>Tracheophyta</taxon>
        <taxon>Spermatophyta</taxon>
        <taxon>Magnoliopsida</taxon>
        <taxon>Trochodendrales</taxon>
        <taxon>Trochodendraceae</taxon>
        <taxon>Tetracentron</taxon>
    </lineage>
</organism>
<dbReference type="OrthoDB" id="1875751at2759"/>
<feature type="compositionally biased region" description="Polar residues" evidence="3">
    <location>
        <begin position="409"/>
        <end position="425"/>
    </location>
</feature>
<dbReference type="InterPro" id="IPR035979">
    <property type="entry name" value="RBD_domain_sf"/>
</dbReference>
<feature type="region of interest" description="Disordered" evidence="3">
    <location>
        <begin position="409"/>
        <end position="447"/>
    </location>
</feature>
<dbReference type="InterPro" id="IPR000504">
    <property type="entry name" value="RRM_dom"/>
</dbReference>
<feature type="region of interest" description="Disordered" evidence="3">
    <location>
        <begin position="158"/>
        <end position="182"/>
    </location>
</feature>
<name>A0A834ZDC6_TETSI</name>
<comment type="caution">
    <text evidence="5">The sequence shown here is derived from an EMBL/GenBank/DDBJ whole genome shotgun (WGS) entry which is preliminary data.</text>
</comment>
<dbReference type="InterPro" id="IPR050886">
    <property type="entry name" value="RNA-binding_reg"/>
</dbReference>
<evidence type="ECO:0000256" key="1">
    <source>
        <dbReference type="ARBA" id="ARBA00022884"/>
    </source>
</evidence>
<dbReference type="AlphaFoldDB" id="A0A834ZDC6"/>
<dbReference type="GO" id="GO:0003723">
    <property type="term" value="F:RNA binding"/>
    <property type="evidence" value="ECO:0007669"/>
    <property type="project" value="UniProtKB-UniRule"/>
</dbReference>